<evidence type="ECO:0000256" key="2">
    <source>
        <dbReference type="ARBA" id="ARBA00022475"/>
    </source>
</evidence>
<dbReference type="Pfam" id="PF03739">
    <property type="entry name" value="LptF_LptG"/>
    <property type="match status" value="1"/>
</dbReference>
<name>A0A1Z4N3Q3_9CYAN</name>
<dbReference type="InterPro" id="IPR005495">
    <property type="entry name" value="LptG/LptF_permease"/>
</dbReference>
<dbReference type="GO" id="GO:0043190">
    <property type="term" value="C:ATP-binding cassette (ABC) transporter complex"/>
    <property type="evidence" value="ECO:0007669"/>
    <property type="project" value="TreeGrafter"/>
</dbReference>
<evidence type="ECO:0000256" key="5">
    <source>
        <dbReference type="ARBA" id="ARBA00023136"/>
    </source>
</evidence>
<evidence type="ECO:0000256" key="3">
    <source>
        <dbReference type="ARBA" id="ARBA00022692"/>
    </source>
</evidence>
<feature type="transmembrane region" description="Helical" evidence="6">
    <location>
        <begin position="370"/>
        <end position="389"/>
    </location>
</feature>
<gene>
    <name evidence="7" type="ORF">NIES37_42710</name>
</gene>
<feature type="transmembrane region" description="Helical" evidence="6">
    <location>
        <begin position="29"/>
        <end position="51"/>
    </location>
</feature>
<reference evidence="7 8" key="1">
    <citation type="submission" date="2017-06" db="EMBL/GenBank/DDBJ databases">
        <title>Genome sequencing of cyanobaciteial culture collection at National Institute for Environmental Studies (NIES).</title>
        <authorList>
            <person name="Hirose Y."/>
            <person name="Shimura Y."/>
            <person name="Fujisawa T."/>
            <person name="Nakamura Y."/>
            <person name="Kawachi M."/>
        </authorList>
    </citation>
    <scope>NUCLEOTIDE SEQUENCE [LARGE SCALE GENOMIC DNA]</scope>
    <source>
        <strain evidence="7 8">NIES-37</strain>
    </source>
</reference>
<dbReference type="GO" id="GO:0015920">
    <property type="term" value="P:lipopolysaccharide transport"/>
    <property type="evidence" value="ECO:0007669"/>
    <property type="project" value="TreeGrafter"/>
</dbReference>
<dbReference type="PANTHER" id="PTHR33529:SF6">
    <property type="entry name" value="YJGP_YJGQ FAMILY PERMEASE"/>
    <property type="match status" value="1"/>
</dbReference>
<accession>A0A1Z4N3Q3</accession>
<evidence type="ECO:0000256" key="6">
    <source>
        <dbReference type="SAM" id="Phobius"/>
    </source>
</evidence>
<dbReference type="AlphaFoldDB" id="A0A1Z4N3Q3"/>
<comment type="subcellular location">
    <subcellularLocation>
        <location evidence="1">Cell membrane</location>
        <topology evidence="1">Multi-pass membrane protein</topology>
    </subcellularLocation>
</comment>
<feature type="transmembrane region" description="Helical" evidence="6">
    <location>
        <begin position="71"/>
        <end position="93"/>
    </location>
</feature>
<feature type="transmembrane region" description="Helical" evidence="6">
    <location>
        <begin position="338"/>
        <end position="358"/>
    </location>
</feature>
<dbReference type="KEGG" id="ttq:NIES37_42710"/>
<evidence type="ECO:0000256" key="4">
    <source>
        <dbReference type="ARBA" id="ARBA00022989"/>
    </source>
</evidence>
<organism evidence="7 8">
    <name type="scientific">Tolypothrix tenuis PCC 7101</name>
    <dbReference type="NCBI Taxonomy" id="231146"/>
    <lineage>
        <taxon>Bacteria</taxon>
        <taxon>Bacillati</taxon>
        <taxon>Cyanobacteriota</taxon>
        <taxon>Cyanophyceae</taxon>
        <taxon>Nostocales</taxon>
        <taxon>Tolypothrichaceae</taxon>
        <taxon>Tolypothrix</taxon>
    </lineage>
</organism>
<keyword evidence="3 6" id="KW-0812">Transmembrane</keyword>
<dbReference type="PANTHER" id="PTHR33529">
    <property type="entry name" value="SLR0882 PROTEIN-RELATED"/>
    <property type="match status" value="1"/>
</dbReference>
<keyword evidence="8" id="KW-1185">Reference proteome</keyword>
<evidence type="ECO:0000313" key="7">
    <source>
        <dbReference type="EMBL" id="BAZ00282.1"/>
    </source>
</evidence>
<dbReference type="EMBL" id="AP018248">
    <property type="protein sequence ID" value="BAZ00282.1"/>
    <property type="molecule type" value="Genomic_DNA"/>
</dbReference>
<keyword evidence="2" id="KW-1003">Cell membrane</keyword>
<proteinExistence type="predicted"/>
<keyword evidence="5 6" id="KW-0472">Membrane</keyword>
<sequence length="391" mass="43713">MVSKKLTSFYSLNSLMPFTLMDRYLTSELLPPFLFGVGAFSSIGVTIDAVFDLVRKIVESGLPIDIALQVFLLKLPTFIVLAFPMSTLLATLMTYSRLSSESELIALRGCGVSVYRMVLTAVMLSLVVTGLTFLFNEQIAPAASYQANMTLQNALKSDKPMLKQQNIFYPEYRDVKQQDGTSSRILTRLFYADQFDGQQMKGLTIIDRSEEGLNQIVVAESGRWNGSQNVWDFYNGTIYLVSPDRSYRNILRFEHQQLRLPRTPLSLAEKSRDYGEMNISEAVEQLAVERLGGDRQKIRKLEVRIQQKIALPFVCVVFGLVGAAMGSIPQRTGRGTSFGISVIVIFSYYFLSFITGALGQANVLSPFMGAWLPNFIGLGTGLFLLMRVAQR</sequence>
<keyword evidence="4 6" id="KW-1133">Transmembrane helix</keyword>
<feature type="transmembrane region" description="Helical" evidence="6">
    <location>
        <begin position="309"/>
        <end position="326"/>
    </location>
</feature>
<evidence type="ECO:0000256" key="1">
    <source>
        <dbReference type="ARBA" id="ARBA00004651"/>
    </source>
</evidence>
<dbReference type="Proteomes" id="UP000218785">
    <property type="component" value="Chromosome"/>
</dbReference>
<evidence type="ECO:0000313" key="8">
    <source>
        <dbReference type="Proteomes" id="UP000218785"/>
    </source>
</evidence>
<protein>
    <submittedName>
        <fullName evidence="7">Permease YjgP/YjgQ</fullName>
    </submittedName>
</protein>
<feature type="transmembrane region" description="Helical" evidence="6">
    <location>
        <begin position="114"/>
        <end position="135"/>
    </location>
</feature>